<dbReference type="Proteomes" id="UP001558613">
    <property type="component" value="Unassembled WGS sequence"/>
</dbReference>
<accession>A0ABR3M0L4</accession>
<sequence>MQLEIQSGISPHAPAFAILSAGVWLSPGVGAVGSPLDSFHPWNSHADASSCTSCYGELGTRHYIPLGRTPVFPSYLIKPNGLSLTREDYGGPV</sequence>
<gene>
    <name evidence="1" type="ORF">QQF64_009242</name>
</gene>
<proteinExistence type="predicted"/>
<name>A0ABR3M0L4_9TELE</name>
<reference evidence="1 2" key="1">
    <citation type="submission" date="2023-09" db="EMBL/GenBank/DDBJ databases">
        <authorList>
            <person name="Wang M."/>
        </authorList>
    </citation>
    <scope>NUCLEOTIDE SEQUENCE [LARGE SCALE GENOMIC DNA]</scope>
    <source>
        <strain evidence="1">GT-2023</strain>
        <tissue evidence="1">Liver</tissue>
    </source>
</reference>
<keyword evidence="2" id="KW-1185">Reference proteome</keyword>
<dbReference type="EMBL" id="JAYMGO010000016">
    <property type="protein sequence ID" value="KAL1258665.1"/>
    <property type="molecule type" value="Genomic_DNA"/>
</dbReference>
<evidence type="ECO:0000313" key="2">
    <source>
        <dbReference type="Proteomes" id="UP001558613"/>
    </source>
</evidence>
<organism evidence="1 2">
    <name type="scientific">Cirrhinus molitorella</name>
    <name type="common">mud carp</name>
    <dbReference type="NCBI Taxonomy" id="172907"/>
    <lineage>
        <taxon>Eukaryota</taxon>
        <taxon>Metazoa</taxon>
        <taxon>Chordata</taxon>
        <taxon>Craniata</taxon>
        <taxon>Vertebrata</taxon>
        <taxon>Euteleostomi</taxon>
        <taxon>Actinopterygii</taxon>
        <taxon>Neopterygii</taxon>
        <taxon>Teleostei</taxon>
        <taxon>Ostariophysi</taxon>
        <taxon>Cypriniformes</taxon>
        <taxon>Cyprinidae</taxon>
        <taxon>Labeoninae</taxon>
        <taxon>Labeonini</taxon>
        <taxon>Cirrhinus</taxon>
    </lineage>
</organism>
<protein>
    <submittedName>
        <fullName evidence="1">Uncharacterized protein</fullName>
    </submittedName>
</protein>
<evidence type="ECO:0000313" key="1">
    <source>
        <dbReference type="EMBL" id="KAL1258665.1"/>
    </source>
</evidence>
<comment type="caution">
    <text evidence="1">The sequence shown here is derived from an EMBL/GenBank/DDBJ whole genome shotgun (WGS) entry which is preliminary data.</text>
</comment>